<evidence type="ECO:0000313" key="2">
    <source>
        <dbReference type="EMBL" id="KAK5046015.1"/>
    </source>
</evidence>
<keyword evidence="3" id="KW-1185">Reference proteome</keyword>
<protein>
    <recommendedName>
        <fullName evidence="4">Transcription factor domain-containing protein</fullName>
    </recommendedName>
</protein>
<dbReference type="EMBL" id="JAVRRD010000033">
    <property type="protein sequence ID" value="KAK5046015.1"/>
    <property type="molecule type" value="Genomic_DNA"/>
</dbReference>
<accession>A0AAV9MWC8</accession>
<evidence type="ECO:0000256" key="1">
    <source>
        <dbReference type="SAM" id="MobiDB-lite"/>
    </source>
</evidence>
<dbReference type="Proteomes" id="UP001358417">
    <property type="component" value="Unassembled WGS sequence"/>
</dbReference>
<organism evidence="2 3">
    <name type="scientific">Exophiala bonariae</name>
    <dbReference type="NCBI Taxonomy" id="1690606"/>
    <lineage>
        <taxon>Eukaryota</taxon>
        <taxon>Fungi</taxon>
        <taxon>Dikarya</taxon>
        <taxon>Ascomycota</taxon>
        <taxon>Pezizomycotina</taxon>
        <taxon>Eurotiomycetes</taxon>
        <taxon>Chaetothyriomycetidae</taxon>
        <taxon>Chaetothyriales</taxon>
        <taxon>Herpotrichiellaceae</taxon>
        <taxon>Exophiala</taxon>
    </lineage>
</organism>
<dbReference type="AlphaFoldDB" id="A0AAV9MWC8"/>
<comment type="caution">
    <text evidence="2">The sequence shown here is derived from an EMBL/GenBank/DDBJ whole genome shotgun (WGS) entry which is preliminary data.</text>
</comment>
<feature type="compositionally biased region" description="Polar residues" evidence="1">
    <location>
        <begin position="82"/>
        <end position="94"/>
    </location>
</feature>
<dbReference type="GeneID" id="89976964"/>
<proteinExistence type="predicted"/>
<gene>
    <name evidence="2" type="ORF">LTR84_008802</name>
</gene>
<name>A0AAV9MWC8_9EURO</name>
<evidence type="ECO:0008006" key="4">
    <source>
        <dbReference type="Google" id="ProtNLM"/>
    </source>
</evidence>
<dbReference type="RefSeq" id="XP_064701620.1">
    <property type="nucleotide sequence ID" value="XM_064852346.1"/>
</dbReference>
<feature type="region of interest" description="Disordered" evidence="1">
    <location>
        <begin position="36"/>
        <end position="94"/>
    </location>
</feature>
<evidence type="ECO:0000313" key="3">
    <source>
        <dbReference type="Proteomes" id="UP001358417"/>
    </source>
</evidence>
<reference evidence="2 3" key="1">
    <citation type="submission" date="2023-08" db="EMBL/GenBank/DDBJ databases">
        <title>Black Yeasts Isolated from many extreme environments.</title>
        <authorList>
            <person name="Coleine C."/>
            <person name="Stajich J.E."/>
            <person name="Selbmann L."/>
        </authorList>
    </citation>
    <scope>NUCLEOTIDE SEQUENCE [LARGE SCALE GENOMIC DNA]</scope>
    <source>
        <strain evidence="2 3">CCFEE 5792</strain>
    </source>
</reference>
<sequence length="590" mass="65909">MPPFAWINYTDARQPRNAALRHHVYSHVGKYFRNRSFARRTTERNTMADDPGPTNSRPESVDPPLLPEGNATLVNNPDPEPETSQPRQRLLQSKPTASNKISCCLGSLGPICTNLSNYDATVLHYYLEQSLILVFNHEFRGIVNKSALSHRFFPVLSNTAQCAMQDKQLLDSLLSVTAYLMTNVVANYDTPMNLGHQASYRALRRLRTSLSISSTVQFMNNLHTMLHLCMGAYHCGEIDVALLHLRALLRFERQLSAQELWAQCIWQTLRMYDVYIAAENGQFPMMAIPGSCRLSVAQDLSDSHELSLDTAVALHGSSTTAGSWRYAELVKPCHARSLETRLQDGATAATMHLPNEELPMSDGFSKAIRAGIISRRIGQATRQYLELAEFANECMMSASVDMEALEWSHQRTVSQLHELCILHKQISIDQSLNDLAVQAKPYPGSRPTGFAQLTQATILAIQIDLFVNQGPWLGRATRVLLRRLRRCLDGLNPRSCSNLTEVDLSPDARGMILIHQQLRLWIVFIGILAANDSPDDLACFENQAVCLTKSLGIHNAAAISSILNVFGATKPYEGARIHKIGQLFARKYLL</sequence>